<dbReference type="Gene3D" id="1.10.1740.10">
    <property type="match status" value="1"/>
</dbReference>
<dbReference type="InterPro" id="IPR007627">
    <property type="entry name" value="RNA_pol_sigma70_r2"/>
</dbReference>
<evidence type="ECO:0000259" key="4">
    <source>
        <dbReference type="Pfam" id="PF04542"/>
    </source>
</evidence>
<organism evidence="6 7">
    <name type="scientific">Gemmata palustris</name>
    <dbReference type="NCBI Taxonomy" id="2822762"/>
    <lineage>
        <taxon>Bacteria</taxon>
        <taxon>Pseudomonadati</taxon>
        <taxon>Planctomycetota</taxon>
        <taxon>Planctomycetia</taxon>
        <taxon>Gemmatales</taxon>
        <taxon>Gemmataceae</taxon>
        <taxon>Gemmata</taxon>
    </lineage>
</organism>
<dbReference type="PANTHER" id="PTHR44019">
    <property type="entry name" value="WD REPEAT-CONTAINING PROTEIN 55"/>
    <property type="match status" value="1"/>
</dbReference>
<evidence type="ECO:0000259" key="5">
    <source>
        <dbReference type="Pfam" id="PF08281"/>
    </source>
</evidence>
<dbReference type="InterPro" id="IPR013249">
    <property type="entry name" value="RNA_pol_sigma70_r4_t2"/>
</dbReference>
<evidence type="ECO:0000256" key="3">
    <source>
        <dbReference type="PROSITE-ProRule" id="PRU00221"/>
    </source>
</evidence>
<dbReference type="InterPro" id="IPR013325">
    <property type="entry name" value="RNA_pol_sigma_r2"/>
</dbReference>
<evidence type="ECO:0000313" key="6">
    <source>
        <dbReference type="EMBL" id="MBP3960558.1"/>
    </source>
</evidence>
<dbReference type="SUPFAM" id="SSF50998">
    <property type="entry name" value="Quinoprotein alcohol dehydrogenase-like"/>
    <property type="match status" value="1"/>
</dbReference>
<keyword evidence="2" id="KW-0677">Repeat</keyword>
<comment type="caution">
    <text evidence="6">The sequence shown here is derived from an EMBL/GenBank/DDBJ whole genome shotgun (WGS) entry which is preliminary data.</text>
</comment>
<feature type="domain" description="RNA polymerase sigma factor 70 region 4 type 2" evidence="5">
    <location>
        <begin position="135"/>
        <end position="181"/>
    </location>
</feature>
<name>A0ABS5C3U0_9BACT</name>
<dbReference type="InterPro" id="IPR014284">
    <property type="entry name" value="RNA_pol_sigma-70_dom"/>
</dbReference>
<keyword evidence="1 3" id="KW-0853">WD repeat</keyword>
<dbReference type="InterPro" id="IPR036388">
    <property type="entry name" value="WH-like_DNA-bd_sf"/>
</dbReference>
<dbReference type="InterPro" id="IPR011047">
    <property type="entry name" value="Quinoprotein_ADH-like_sf"/>
</dbReference>
<dbReference type="InterPro" id="IPR001680">
    <property type="entry name" value="WD40_rpt"/>
</dbReference>
<dbReference type="SUPFAM" id="SSF88946">
    <property type="entry name" value="Sigma2 domain of RNA polymerase sigma factors"/>
    <property type="match status" value="1"/>
</dbReference>
<dbReference type="PROSITE" id="PS50294">
    <property type="entry name" value="WD_REPEATS_REGION"/>
    <property type="match status" value="1"/>
</dbReference>
<evidence type="ECO:0000313" key="7">
    <source>
        <dbReference type="Proteomes" id="UP000676565"/>
    </source>
</evidence>
<dbReference type="SMART" id="SM00320">
    <property type="entry name" value="WD40"/>
    <property type="match status" value="2"/>
</dbReference>
<dbReference type="NCBIfam" id="TIGR02937">
    <property type="entry name" value="sigma70-ECF"/>
    <property type="match status" value="1"/>
</dbReference>
<dbReference type="PANTHER" id="PTHR44019:SF8">
    <property type="entry name" value="POC1 CENTRIOLAR PROTEIN HOMOLOG"/>
    <property type="match status" value="1"/>
</dbReference>
<dbReference type="InterPro" id="IPR019775">
    <property type="entry name" value="WD40_repeat_CS"/>
</dbReference>
<dbReference type="Pfam" id="PF00400">
    <property type="entry name" value="WD40"/>
    <property type="match status" value="1"/>
</dbReference>
<dbReference type="EMBL" id="JAGKQQ010000002">
    <property type="protein sequence ID" value="MBP3960558.1"/>
    <property type="molecule type" value="Genomic_DNA"/>
</dbReference>
<keyword evidence="7" id="KW-1185">Reference proteome</keyword>
<evidence type="ECO:0000256" key="1">
    <source>
        <dbReference type="ARBA" id="ARBA00022574"/>
    </source>
</evidence>
<dbReference type="Gene3D" id="2.130.10.10">
    <property type="entry name" value="YVTN repeat-like/Quinoprotein amine dehydrogenase"/>
    <property type="match status" value="3"/>
</dbReference>
<reference evidence="6 7" key="1">
    <citation type="submission" date="2021-04" db="EMBL/GenBank/DDBJ databases">
        <authorList>
            <person name="Ivanova A."/>
        </authorList>
    </citation>
    <scope>NUCLEOTIDE SEQUENCE [LARGE SCALE GENOMIC DNA]</scope>
    <source>
        <strain evidence="6 7">G18</strain>
    </source>
</reference>
<dbReference type="Pfam" id="PF08281">
    <property type="entry name" value="Sigma70_r4_2"/>
    <property type="match status" value="1"/>
</dbReference>
<sequence length="990" mass="106152">MSNAALVQVLDRRAGVPVTDPDSSLLTRFLTERDEEAFATLVRHHGPLVYGTCQRVLGNRAEADDAFQAVFFVLARRAPALKLDRGIGPWLHGVALRVAKKLRGQIVQRRLREMSAAKPERVDPAEPQHDFWAVIDEELARMPLPLREAVLLCDLGGWSHARAAESLGLAKGTITKRLAKAHEELAARLNRRGVTLGAGALAALIATRATASVPAPLVSETARHAVAFSLGQVHGSVTAKTLAESVMRSLKVGALKRYALAGLVAVALAVAGGSLIRAGGSADPDDKPAARPKAAAPPDAVKAGTIWKENFTVDYPGSLPVSVEFSADGKILLTGDTNGEVMPLIFTGDDPQWLWKAKVGGSHAAVAFSAGQQRVYAAFTDGIKVLNAKDGKIIESIEQKGSSPLNIGVFPDVQILNDVPRFSTSKIVFGNAHGYIIKTWAEGKLTDTVGTIETTTAAKDAKPDPSAVPLAVDPKGRSAIMTGPRDAKGKNVLWAYVCGDQSKGSPGNRILEGHAAPVVSAAWAKDGGTAVTGDADGRVIVWDAKSMKETGRVELGGRVAALAVSSDAKFTAAYVLGKQGELFAWEGTKPLRGMKPIHTDLSDFRAAESYASLTFSPDGKRLAGCAINKAWLNRLGELSGKVRVWELAAEPKAQLVPKHLYTKQLPKGSSANFVVLYNNTLLMPAAKEGAIDLIRVTDGGIQSRLGLGNFSIGKMLLSADQNWLAMEQYAPVDPKLAPPPARTCDVSVRDMRTWKHQTILSCEALLNVASGGKVVAVVREKKIELWDSVTSKLLKTAPFKHTRIDATQFSPDGKLLAISDRNELVLWRWEDEKHERIDLGRCVGALTFSPDGKFLAEGPAPHENIQIRDLDTRKVVQKLDNGTKRSMNVPQMVYTQSGRVLIGCDNITFAKEIAVPHRINLWDTTTGAIAHQLALPAGLPSRIEVTPNGRHLVATLDEGDSGIKLSVWRLDGEVPMREPGANGPAATPPR</sequence>
<dbReference type="Pfam" id="PF04542">
    <property type="entry name" value="Sigma70_r2"/>
    <property type="match status" value="1"/>
</dbReference>
<dbReference type="RefSeq" id="WP_210662725.1">
    <property type="nucleotide sequence ID" value="NZ_JAGKQQ010000002.1"/>
</dbReference>
<dbReference type="PROSITE" id="PS00678">
    <property type="entry name" value="WD_REPEATS_1"/>
    <property type="match status" value="1"/>
</dbReference>
<dbReference type="Gene3D" id="1.10.10.10">
    <property type="entry name" value="Winged helix-like DNA-binding domain superfamily/Winged helix DNA-binding domain"/>
    <property type="match status" value="1"/>
</dbReference>
<gene>
    <name evidence="6" type="ORF">J8F10_35485</name>
</gene>
<protein>
    <submittedName>
        <fullName evidence="6">Sigma-70 family RNA polymerase sigma factor</fullName>
    </submittedName>
</protein>
<dbReference type="InterPro" id="IPR011048">
    <property type="entry name" value="Haem_d1_sf"/>
</dbReference>
<dbReference type="InterPro" id="IPR050505">
    <property type="entry name" value="WDR55/POC1"/>
</dbReference>
<dbReference type="InterPro" id="IPR015943">
    <property type="entry name" value="WD40/YVTN_repeat-like_dom_sf"/>
</dbReference>
<dbReference type="InterPro" id="IPR013324">
    <property type="entry name" value="RNA_pol_sigma_r3/r4-like"/>
</dbReference>
<dbReference type="SUPFAM" id="SSF88659">
    <property type="entry name" value="Sigma3 and sigma4 domains of RNA polymerase sigma factors"/>
    <property type="match status" value="1"/>
</dbReference>
<feature type="repeat" description="WD" evidence="3">
    <location>
        <begin position="511"/>
        <end position="552"/>
    </location>
</feature>
<dbReference type="SUPFAM" id="SSF51004">
    <property type="entry name" value="C-terminal (heme d1) domain of cytochrome cd1-nitrite reductase"/>
    <property type="match status" value="1"/>
</dbReference>
<dbReference type="PROSITE" id="PS50082">
    <property type="entry name" value="WD_REPEATS_2"/>
    <property type="match status" value="1"/>
</dbReference>
<dbReference type="Proteomes" id="UP000676565">
    <property type="component" value="Unassembled WGS sequence"/>
</dbReference>
<accession>A0ABS5C3U0</accession>
<evidence type="ECO:0000256" key="2">
    <source>
        <dbReference type="ARBA" id="ARBA00022737"/>
    </source>
</evidence>
<proteinExistence type="predicted"/>
<feature type="domain" description="RNA polymerase sigma-70 region 2" evidence="4">
    <location>
        <begin position="41"/>
        <end position="101"/>
    </location>
</feature>